<dbReference type="InterPro" id="IPR050179">
    <property type="entry name" value="Trans_hexapeptide_repeat"/>
</dbReference>
<dbReference type="CDD" id="cd04647">
    <property type="entry name" value="LbH_MAT_like"/>
    <property type="match status" value="1"/>
</dbReference>
<dbReference type="Pfam" id="PF00132">
    <property type="entry name" value="Hexapep"/>
    <property type="match status" value="1"/>
</dbReference>
<evidence type="ECO:0000256" key="2">
    <source>
        <dbReference type="ARBA" id="ARBA00022737"/>
    </source>
</evidence>
<evidence type="ECO:0000313" key="4">
    <source>
        <dbReference type="Proteomes" id="UP000524893"/>
    </source>
</evidence>
<dbReference type="Gene3D" id="2.160.10.10">
    <property type="entry name" value="Hexapeptide repeat proteins"/>
    <property type="match status" value="1"/>
</dbReference>
<dbReference type="AlphaFoldDB" id="A0A9X0PDT2"/>
<dbReference type="Proteomes" id="UP000524893">
    <property type="component" value="Unassembled WGS sequence"/>
</dbReference>
<proteinExistence type="predicted"/>
<comment type="caution">
    <text evidence="3">The sequence shown here is derived from an EMBL/GenBank/DDBJ whole genome shotgun (WGS) entry which is preliminary data.</text>
</comment>
<dbReference type="EMBL" id="JABTCN010000005">
    <property type="protein sequence ID" value="MBA8775935.1"/>
    <property type="molecule type" value="Genomic_DNA"/>
</dbReference>
<gene>
    <name evidence="3" type="ORF">HR081_03205</name>
</gene>
<keyword evidence="2" id="KW-0677">Repeat</keyword>
<protein>
    <submittedName>
        <fullName evidence="3">Acyltransferase</fullName>
    </submittedName>
</protein>
<keyword evidence="1" id="KW-0808">Transferase</keyword>
<dbReference type="PANTHER" id="PTHR43300">
    <property type="entry name" value="ACETYLTRANSFERASE"/>
    <property type="match status" value="1"/>
</dbReference>
<organism evidence="3 4">
    <name type="scientific">Staphylococcus coagulans</name>
    <dbReference type="NCBI Taxonomy" id="74706"/>
    <lineage>
        <taxon>Bacteria</taxon>
        <taxon>Bacillati</taxon>
        <taxon>Bacillota</taxon>
        <taxon>Bacilli</taxon>
        <taxon>Bacillales</taxon>
        <taxon>Staphylococcaceae</taxon>
        <taxon>Staphylococcus</taxon>
    </lineage>
</organism>
<dbReference type="GO" id="GO:0016746">
    <property type="term" value="F:acyltransferase activity"/>
    <property type="evidence" value="ECO:0007669"/>
    <property type="project" value="UniProtKB-KW"/>
</dbReference>
<dbReference type="SUPFAM" id="SSF51161">
    <property type="entry name" value="Trimeric LpxA-like enzymes"/>
    <property type="match status" value="1"/>
</dbReference>
<dbReference type="InterPro" id="IPR001451">
    <property type="entry name" value="Hexapep"/>
</dbReference>
<evidence type="ECO:0000313" key="3">
    <source>
        <dbReference type="EMBL" id="MBA8775935.1"/>
    </source>
</evidence>
<name>A0A9X0PDT2_9STAP</name>
<dbReference type="PROSITE" id="PS00101">
    <property type="entry name" value="HEXAPEP_TRANSFERASES"/>
    <property type="match status" value="1"/>
</dbReference>
<accession>A0A9X0PDT2</accession>
<dbReference type="InterPro" id="IPR018357">
    <property type="entry name" value="Hexapep_transf_CS"/>
</dbReference>
<dbReference type="InterPro" id="IPR011004">
    <property type="entry name" value="Trimer_LpxA-like_sf"/>
</dbReference>
<reference evidence="3 4" key="1">
    <citation type="journal article" date="2020" name="Access Microbiol">
        <title>Isolation and genome sequencing of Staphylococcus schleiferi subspecies coagulans from Antarctic seals.</title>
        <authorList>
            <person name="Foster G."/>
            <person name="Robb A."/>
            <person name="Paterson G.K."/>
        </authorList>
    </citation>
    <scope>NUCLEOTIDE SEQUENCE [LARGE SCALE GENOMIC DNA]</scope>
    <source>
        <strain evidence="3 4">M615/02/4</strain>
    </source>
</reference>
<evidence type="ECO:0000256" key="1">
    <source>
        <dbReference type="ARBA" id="ARBA00022679"/>
    </source>
</evidence>
<sequence length="160" mass="18196">MKRRLTVIPTKMHNALWHMYDYRSFTKLFKNTLIIELARFVPSLKFKRWLYRHILKMTVGQYTAIAFKVTPDIFYPEKIRIGKNVIIGYSTTLLTHEFLTDALRVGEIEIGDDTMIGANVTVLPGVKIGARAKIGAGSVVSKDIPNDVIAYGNPIQIKEQ</sequence>
<dbReference type="PANTHER" id="PTHR43300:SF6">
    <property type="entry name" value="ACETYLTRANSFERASE YVOF-RELATED"/>
    <property type="match status" value="1"/>
</dbReference>
<dbReference type="RefSeq" id="WP_182280486.1">
    <property type="nucleotide sequence ID" value="NZ_JABTCN010000005.1"/>
</dbReference>
<keyword evidence="3" id="KW-0012">Acyltransferase</keyword>